<dbReference type="GO" id="GO:0046872">
    <property type="term" value="F:metal ion binding"/>
    <property type="evidence" value="ECO:0007669"/>
    <property type="project" value="UniProtKB-KW"/>
</dbReference>
<dbReference type="InterPro" id="IPR002933">
    <property type="entry name" value="Peptidase_M20"/>
</dbReference>
<dbReference type="SUPFAM" id="SSF53187">
    <property type="entry name" value="Zn-dependent exopeptidases"/>
    <property type="match status" value="1"/>
</dbReference>
<evidence type="ECO:0000256" key="2">
    <source>
        <dbReference type="ARBA" id="ARBA00022723"/>
    </source>
</evidence>
<keyword evidence="2" id="KW-0479">Metal-binding</keyword>
<dbReference type="Gene3D" id="3.40.630.10">
    <property type="entry name" value="Zn peptidases"/>
    <property type="match status" value="1"/>
</dbReference>
<dbReference type="PROSITE" id="PS00759">
    <property type="entry name" value="ARGE_DAPE_CPG2_2"/>
    <property type="match status" value="1"/>
</dbReference>
<evidence type="ECO:0000313" key="8">
    <source>
        <dbReference type="Proteomes" id="UP000259273"/>
    </source>
</evidence>
<comment type="cofactor">
    <cofactor evidence="1">
        <name>Zn(2+)</name>
        <dbReference type="ChEBI" id="CHEBI:29105"/>
    </cofactor>
</comment>
<comment type="caution">
    <text evidence="7">The sequence shown here is derived from an EMBL/GenBank/DDBJ whole genome shotgun (WGS) entry which is preliminary data.</text>
</comment>
<proteinExistence type="predicted"/>
<dbReference type="InterPro" id="IPR011650">
    <property type="entry name" value="Peptidase_M20_dimer"/>
</dbReference>
<sequence>MHTHASSPEPQPAVEQRLVDHIDRQQPVALDLLVRSVNTNSGTMNLAGVREVGDLFSEAFAQLGFTVEWVEGASFQRAGHLVARYAGDEARRKVLLIGHLDTVFEPDSPFQRFTRIDDEHATGPGIADMKGGNVIMLQALSALRATGVLEQLDITVVLTGDEELSGKPLALSKQALVDAARHADVALGFENGDGDYRTANVSRRGSVSWQLDVTGTPAHSSQVFREDIGSGAIYEAARIISAFHDDDALRGEEYLTFNPGRMAGGTTLRNNPVDNTTSTYGKSNVVAEFALVEGDIRALSAEQLTRSKARMQAIVAEHLPRTTAELAFDEGYPPMAPSAGNLRLLALYSEVSEDLGFGPVTAVNPLRAGAADISFAADHVDMAIDGLGMSGSEGHTVNETGYLPSLALQAKRAAVLLYRLAHE</sequence>
<name>A0A3C1KJM9_9GAMM</name>
<evidence type="ECO:0000256" key="3">
    <source>
        <dbReference type="ARBA" id="ARBA00022801"/>
    </source>
</evidence>
<dbReference type="AlphaFoldDB" id="A0A3C1KJM9"/>
<dbReference type="PANTHER" id="PTHR43808:SF32">
    <property type="entry name" value="ARGE_DAPE-RELATED DEACYLASE"/>
    <property type="match status" value="1"/>
</dbReference>
<dbReference type="Pfam" id="PF01546">
    <property type="entry name" value="Peptidase_M20"/>
    <property type="match status" value="1"/>
</dbReference>
<keyword evidence="4" id="KW-0862">Zinc</keyword>
<dbReference type="EMBL" id="DMND01000058">
    <property type="protein sequence ID" value="HAN26801.1"/>
    <property type="molecule type" value="Genomic_DNA"/>
</dbReference>
<evidence type="ECO:0000259" key="6">
    <source>
        <dbReference type="Pfam" id="PF07687"/>
    </source>
</evidence>
<organism evidence="7 8">
    <name type="scientific">Haliea salexigens</name>
    <dbReference type="NCBI Taxonomy" id="287487"/>
    <lineage>
        <taxon>Bacteria</taxon>
        <taxon>Pseudomonadati</taxon>
        <taxon>Pseudomonadota</taxon>
        <taxon>Gammaproteobacteria</taxon>
        <taxon>Cellvibrionales</taxon>
        <taxon>Halieaceae</taxon>
        <taxon>Haliea</taxon>
    </lineage>
</organism>
<protein>
    <submittedName>
        <fullName evidence="7">Peptidase M20</fullName>
    </submittedName>
</protein>
<dbReference type="Gene3D" id="3.30.70.360">
    <property type="match status" value="1"/>
</dbReference>
<dbReference type="SUPFAM" id="SSF55031">
    <property type="entry name" value="Bacterial exopeptidase dimerisation domain"/>
    <property type="match status" value="1"/>
</dbReference>
<dbReference type="InterPro" id="IPR036264">
    <property type="entry name" value="Bact_exopeptidase_dim_dom"/>
</dbReference>
<dbReference type="Pfam" id="PF07687">
    <property type="entry name" value="M20_dimer"/>
    <property type="match status" value="1"/>
</dbReference>
<feature type="domain" description="Peptidase M20 dimerisation" evidence="6">
    <location>
        <begin position="201"/>
        <end position="322"/>
    </location>
</feature>
<keyword evidence="3" id="KW-0378">Hydrolase</keyword>
<evidence type="ECO:0000256" key="4">
    <source>
        <dbReference type="ARBA" id="ARBA00022833"/>
    </source>
</evidence>
<reference evidence="7 8" key="1">
    <citation type="journal article" date="2018" name="Nat. Biotechnol.">
        <title>A standardized bacterial taxonomy based on genome phylogeny substantially revises the tree of life.</title>
        <authorList>
            <person name="Parks D.H."/>
            <person name="Chuvochina M."/>
            <person name="Waite D.W."/>
            <person name="Rinke C."/>
            <person name="Skarshewski A."/>
            <person name="Chaumeil P.A."/>
            <person name="Hugenholtz P."/>
        </authorList>
    </citation>
    <scope>NUCLEOTIDE SEQUENCE [LARGE SCALE GENOMIC DNA]</scope>
    <source>
        <strain evidence="7">UBA9158</strain>
    </source>
</reference>
<dbReference type="STRING" id="1121937.GCA_000423125_02301"/>
<dbReference type="PANTHER" id="PTHR43808">
    <property type="entry name" value="ACETYLORNITHINE DEACETYLASE"/>
    <property type="match status" value="1"/>
</dbReference>
<gene>
    <name evidence="7" type="ORF">DCP75_03605</name>
</gene>
<dbReference type="InterPro" id="IPR001261">
    <property type="entry name" value="ArgE/DapE_CS"/>
</dbReference>
<dbReference type="InterPro" id="IPR050072">
    <property type="entry name" value="Peptidase_M20A"/>
</dbReference>
<evidence type="ECO:0000313" key="7">
    <source>
        <dbReference type="EMBL" id="HAN26801.1"/>
    </source>
</evidence>
<evidence type="ECO:0000256" key="1">
    <source>
        <dbReference type="ARBA" id="ARBA00001947"/>
    </source>
</evidence>
<keyword evidence="5" id="KW-0170">Cobalt</keyword>
<evidence type="ECO:0000256" key="5">
    <source>
        <dbReference type="ARBA" id="ARBA00023285"/>
    </source>
</evidence>
<dbReference type="GO" id="GO:0016787">
    <property type="term" value="F:hydrolase activity"/>
    <property type="evidence" value="ECO:0007669"/>
    <property type="project" value="UniProtKB-KW"/>
</dbReference>
<dbReference type="Proteomes" id="UP000259273">
    <property type="component" value="Unassembled WGS sequence"/>
</dbReference>
<accession>A0A3C1KJM9</accession>